<comment type="function">
    <text evidence="2">May mediate accelerated ATP-independent bidirectional transbilayer migration of phospholipids upon binding calcium ions that results in a loss of phospholipid asymmetry in the plasma membrane.</text>
</comment>
<organism evidence="3 4">
    <name type="scientific">Elysia chlorotica</name>
    <name type="common">Eastern emerald elysia</name>
    <name type="synonym">Sea slug</name>
    <dbReference type="NCBI Taxonomy" id="188477"/>
    <lineage>
        <taxon>Eukaryota</taxon>
        <taxon>Metazoa</taxon>
        <taxon>Spiralia</taxon>
        <taxon>Lophotrochozoa</taxon>
        <taxon>Mollusca</taxon>
        <taxon>Gastropoda</taxon>
        <taxon>Heterobranchia</taxon>
        <taxon>Euthyneura</taxon>
        <taxon>Panpulmonata</taxon>
        <taxon>Sacoglossa</taxon>
        <taxon>Placobranchoidea</taxon>
        <taxon>Plakobranchidae</taxon>
        <taxon>Elysia</taxon>
    </lineage>
</organism>
<name>A0A3S1B2T3_ELYCH</name>
<dbReference type="OrthoDB" id="191150at2759"/>
<evidence type="ECO:0000256" key="1">
    <source>
        <dbReference type="ARBA" id="ARBA00005350"/>
    </source>
</evidence>
<accession>A0A3S1B2T3</accession>
<dbReference type="EMBL" id="RQTK01001390">
    <property type="protein sequence ID" value="RUS70524.1"/>
    <property type="molecule type" value="Genomic_DNA"/>
</dbReference>
<evidence type="ECO:0000256" key="2">
    <source>
        <dbReference type="RuleBase" id="RU363116"/>
    </source>
</evidence>
<dbReference type="AlphaFoldDB" id="A0A3S1B2T3"/>
<evidence type="ECO:0000313" key="4">
    <source>
        <dbReference type="Proteomes" id="UP000271974"/>
    </source>
</evidence>
<reference evidence="3 4" key="1">
    <citation type="submission" date="2019-01" db="EMBL/GenBank/DDBJ databases">
        <title>A draft genome assembly of the solar-powered sea slug Elysia chlorotica.</title>
        <authorList>
            <person name="Cai H."/>
            <person name="Li Q."/>
            <person name="Fang X."/>
            <person name="Li J."/>
            <person name="Curtis N.E."/>
            <person name="Altenburger A."/>
            <person name="Shibata T."/>
            <person name="Feng M."/>
            <person name="Maeda T."/>
            <person name="Schwartz J.A."/>
            <person name="Shigenobu S."/>
            <person name="Lundholm N."/>
            <person name="Nishiyama T."/>
            <person name="Yang H."/>
            <person name="Hasebe M."/>
            <person name="Li S."/>
            <person name="Pierce S.K."/>
            <person name="Wang J."/>
        </authorList>
    </citation>
    <scope>NUCLEOTIDE SEQUENCE [LARGE SCALE GENOMIC DNA]</scope>
    <source>
        <strain evidence="3">EC2010</strain>
        <tissue evidence="3">Whole organism of an adult</tissue>
    </source>
</reference>
<keyword evidence="2" id="KW-0449">Lipoprotein</keyword>
<gene>
    <name evidence="3" type="ORF">EGW08_021712</name>
</gene>
<proteinExistence type="inferred from homology"/>
<dbReference type="PANTHER" id="PTHR23248">
    <property type="entry name" value="PHOSPHOLIPID SCRAMBLASE-RELATED"/>
    <property type="match status" value="1"/>
</dbReference>
<sequence>MYGASGVVQKQPEVNLGGFQPMSFPGQMSNVPSGLEYLAVVDQLIIKQEVSMFEVLAGFEAKNKYRVLNSMNQQAYWAFEESDFCHRICCGPERGFIMHITDNSQQ</sequence>
<comment type="caution">
    <text evidence="3">The sequence shown here is derived from an EMBL/GenBank/DDBJ whole genome shotgun (WGS) entry which is preliminary data.</text>
</comment>
<dbReference type="GO" id="GO:0005886">
    <property type="term" value="C:plasma membrane"/>
    <property type="evidence" value="ECO:0007669"/>
    <property type="project" value="TreeGrafter"/>
</dbReference>
<comment type="cofactor">
    <cofactor evidence="2">
        <name>Ca(2+)</name>
        <dbReference type="ChEBI" id="CHEBI:29108"/>
    </cofactor>
</comment>
<dbReference type="InterPro" id="IPR005552">
    <property type="entry name" value="Scramblase"/>
</dbReference>
<keyword evidence="2" id="KW-0106">Calcium</keyword>
<comment type="similarity">
    <text evidence="1 2">Belongs to the phospholipid scramblase family.</text>
</comment>
<evidence type="ECO:0000313" key="3">
    <source>
        <dbReference type="EMBL" id="RUS70524.1"/>
    </source>
</evidence>
<dbReference type="PANTHER" id="PTHR23248:SF63">
    <property type="entry name" value="PHOSPHOLIPID SCRAMBLASE"/>
    <property type="match status" value="1"/>
</dbReference>
<dbReference type="Pfam" id="PF03803">
    <property type="entry name" value="Scramblase"/>
    <property type="match status" value="1"/>
</dbReference>
<keyword evidence="2" id="KW-0564">Palmitate</keyword>
<feature type="non-terminal residue" evidence="3">
    <location>
        <position position="106"/>
    </location>
</feature>
<protein>
    <recommendedName>
        <fullName evidence="2">Phospholipid scramblase</fullName>
    </recommendedName>
</protein>
<dbReference type="GO" id="GO:0017128">
    <property type="term" value="F:phospholipid scramblase activity"/>
    <property type="evidence" value="ECO:0007669"/>
    <property type="project" value="InterPro"/>
</dbReference>
<dbReference type="Proteomes" id="UP000271974">
    <property type="component" value="Unassembled WGS sequence"/>
</dbReference>
<dbReference type="STRING" id="188477.A0A3S1B2T3"/>
<keyword evidence="4" id="KW-1185">Reference proteome</keyword>